<dbReference type="RefSeq" id="WP_204959999.1">
    <property type="nucleotide sequence ID" value="NZ_JAFEUO010000005.1"/>
</dbReference>
<organism evidence="3 4">
    <name type="scientific">Micromonospora humidisoli</name>
    <dbReference type="NCBI Taxonomy" id="2807622"/>
    <lineage>
        <taxon>Bacteria</taxon>
        <taxon>Bacillati</taxon>
        <taxon>Actinomycetota</taxon>
        <taxon>Actinomycetes</taxon>
        <taxon>Micromonosporales</taxon>
        <taxon>Micromonosporaceae</taxon>
        <taxon>Micromonospora</taxon>
    </lineage>
</organism>
<dbReference type="InterPro" id="IPR035992">
    <property type="entry name" value="Ricin_B-like_lectins"/>
</dbReference>
<dbReference type="InterPro" id="IPR000772">
    <property type="entry name" value="Ricin_B_lectin"/>
</dbReference>
<sequence>MRTPSPNGPVTGPVPRSRRRHRLTLLVGALAGLLVIAGAAPGVTSPAAEAAAAAMAAIEPGQSTRIVGTASGRCLEVPNSSTTNGTQTQLWDCQGGANQTWTWTTNRQLTVYGNKCLDASGRGTTAGTAAIIWDCNGQTNQQWNVNANGTIVGVQSGLCLDANGNGTANGTKILLWTCNGQANQQWTSPTTPPTTTPPTTPPPTTPPPAGALPCDLYAAGGTPCVAAHSTTRALYAAYAGNLYQVRRSSDNTTRNIGLTGTGGTANAATQDAFCTGTTCVVTVVFDQSGRGNDLWYQGSSVVPGSPQSRPAVATSESLTVGGAKAYSLYINPGNSYWRDGHLTGIPTGAAPEGMYMVTSGTHVNNGCCFDYGNSETTRKADAAGAMDAINFSTQCWFGGCSGSGPWVQADLEWGLFPGGSSSWNPNQRAFPHKFVTATLKNNGTSRFAIKGSNAQSGSLYTLYDGSLPPGYSPMKKQGAIILGSGGDCCKPDGGANLSAGTFYEGAMVAGYPSDATENAVQANITAAGYR</sequence>
<dbReference type="Pfam" id="PF00652">
    <property type="entry name" value="Ricin_B_lectin"/>
    <property type="match status" value="1"/>
</dbReference>
<dbReference type="PANTHER" id="PTHR39447:SF2">
    <property type="entry name" value="ALPHA-L-ARABINOFURANOSIDASE B"/>
    <property type="match status" value="1"/>
</dbReference>
<reference evidence="3 4" key="1">
    <citation type="submission" date="2021-02" db="EMBL/GenBank/DDBJ databases">
        <authorList>
            <person name="Lee D.-H."/>
        </authorList>
    </citation>
    <scope>NUCLEOTIDE SEQUENCE [LARGE SCALE GENOMIC DNA]</scope>
    <source>
        <strain evidence="3 4">MMS20-R2-29</strain>
    </source>
</reference>
<evidence type="ECO:0000313" key="3">
    <source>
        <dbReference type="EMBL" id="MBM7084837.1"/>
    </source>
</evidence>
<dbReference type="Proteomes" id="UP000809587">
    <property type="component" value="Unassembled WGS sequence"/>
</dbReference>
<dbReference type="InterPro" id="IPR015289">
    <property type="entry name" value="A-L-arabinofuranosidase_B_cat"/>
</dbReference>
<dbReference type="SUPFAM" id="SSF49899">
    <property type="entry name" value="Concanavalin A-like lectins/glucanases"/>
    <property type="match status" value="1"/>
</dbReference>
<gene>
    <name evidence="3" type="ORF">JQN84_20180</name>
</gene>
<dbReference type="EMBL" id="JAFEUO010000005">
    <property type="protein sequence ID" value="MBM7084837.1"/>
    <property type="molecule type" value="Genomic_DNA"/>
</dbReference>
<accession>A0ABS2JE75</accession>
<feature type="domain" description="Ricin B lectin" evidence="2">
    <location>
        <begin position="61"/>
        <end position="189"/>
    </location>
</feature>
<evidence type="ECO:0000259" key="2">
    <source>
        <dbReference type="SMART" id="SM00458"/>
    </source>
</evidence>
<evidence type="ECO:0000313" key="4">
    <source>
        <dbReference type="Proteomes" id="UP000809587"/>
    </source>
</evidence>
<dbReference type="CDD" id="cd23418">
    <property type="entry name" value="beta-trefoil_Ricin_XLN-like"/>
    <property type="match status" value="1"/>
</dbReference>
<dbReference type="SMART" id="SM00458">
    <property type="entry name" value="RICIN"/>
    <property type="match status" value="1"/>
</dbReference>
<dbReference type="PROSITE" id="PS50231">
    <property type="entry name" value="RICIN_B_LECTIN"/>
    <property type="match status" value="1"/>
</dbReference>
<feature type="compositionally biased region" description="Pro residues" evidence="1">
    <location>
        <begin position="190"/>
        <end position="210"/>
    </location>
</feature>
<keyword evidence="4" id="KW-1185">Reference proteome</keyword>
<name>A0ABS2JE75_9ACTN</name>
<dbReference type="Gene3D" id="2.80.10.50">
    <property type="match status" value="1"/>
</dbReference>
<dbReference type="PANTHER" id="PTHR39447">
    <property type="entry name" value="ALPHA-L-ARABINOFURANOSIDASE B"/>
    <property type="match status" value="1"/>
</dbReference>
<dbReference type="Pfam" id="PF09206">
    <property type="entry name" value="ArabFuran-catal"/>
    <property type="match status" value="1"/>
</dbReference>
<evidence type="ECO:0000256" key="1">
    <source>
        <dbReference type="SAM" id="MobiDB-lite"/>
    </source>
</evidence>
<dbReference type="Gene3D" id="2.60.120.200">
    <property type="match status" value="1"/>
</dbReference>
<proteinExistence type="predicted"/>
<comment type="caution">
    <text evidence="3">The sequence shown here is derived from an EMBL/GenBank/DDBJ whole genome shotgun (WGS) entry which is preliminary data.</text>
</comment>
<dbReference type="SUPFAM" id="SSF50370">
    <property type="entry name" value="Ricin B-like lectins"/>
    <property type="match status" value="1"/>
</dbReference>
<dbReference type="InterPro" id="IPR038964">
    <property type="entry name" value="ABFB"/>
</dbReference>
<protein>
    <submittedName>
        <fullName evidence="3">RICIN domain-containing protein</fullName>
    </submittedName>
</protein>
<dbReference type="InterPro" id="IPR013320">
    <property type="entry name" value="ConA-like_dom_sf"/>
</dbReference>
<feature type="region of interest" description="Disordered" evidence="1">
    <location>
        <begin position="184"/>
        <end position="212"/>
    </location>
</feature>